<dbReference type="EMBL" id="JAPXIC010000080">
    <property type="protein sequence ID" value="MCZ4720015.1"/>
    <property type="molecule type" value="Genomic_DNA"/>
</dbReference>
<name>A0A378K5Y7_LEGPN</name>
<dbReference type="Proteomes" id="UP001071279">
    <property type="component" value="Unassembled WGS sequence"/>
</dbReference>
<feature type="chain" id="PRO_5016730380" evidence="1">
    <location>
        <begin position="26"/>
        <end position="461"/>
    </location>
</feature>
<evidence type="ECO:0000256" key="1">
    <source>
        <dbReference type="SAM" id="SignalP"/>
    </source>
</evidence>
<dbReference type="AlphaFoldDB" id="A0A378K5Y7"/>
<keyword evidence="1" id="KW-0732">Signal</keyword>
<protein>
    <submittedName>
        <fullName evidence="3">DUF5624 domain-containing protein</fullName>
    </submittedName>
</protein>
<proteinExistence type="predicted"/>
<dbReference type="EMBL" id="UGOL01000001">
    <property type="protein sequence ID" value="STX80156.1"/>
    <property type="molecule type" value="Genomic_DNA"/>
</dbReference>
<evidence type="ECO:0000313" key="4">
    <source>
        <dbReference type="EMBL" id="STX80156.1"/>
    </source>
</evidence>
<dbReference type="Pfam" id="PF18538">
    <property type="entry name" value="DUF5624"/>
    <property type="match status" value="1"/>
</dbReference>
<dbReference type="InterPro" id="IPR041132">
    <property type="entry name" value="DUF5624"/>
</dbReference>
<sequence length="461" mass="51704">MKTLMTCIFSLIILFSPPFKPIVFAHTNNTNNQGLSASANNSVGSNVPNNIYVTPQAFWNLYFDFTGDETPGYPKGKINISQTLFQSEMKKNSSLAQQNEGQLILFINSTLYIYNSDRQLELKQLMRTAPNSGFTEMTAISHIGPALMYLAKIKENGDASWKSQMENLLKDIQAVKVINAQTPNNWLEQVNAPAWKPHLTTIHNMIDYACSMAGNYMSDVLNEKLSFDMASLQNDFLNGNKTYPIPYNNVMIGTFMLTALQSMDQLHSKISQLKIDWPHAKVIIRFVAGSNVSAGVTKGSNWLVPFVQALSNNTLATDRIYITPYAAVKPSLGAQELTQADYNYYNNTVWGGRHNRTIIANEVFTNITSIFLPDRPAIPGDYTYSKQPKIEDFLMRLKFSLAEPTEMLSNTVGFWIAGELAEKNWNYNKISIPGITTGFPQGISTYPNNNPVIQYRLSQVC</sequence>
<dbReference type="Gene3D" id="6.10.250.2710">
    <property type="match status" value="1"/>
</dbReference>
<organism evidence="4 5">
    <name type="scientific">Legionella pneumophila</name>
    <dbReference type="NCBI Taxonomy" id="446"/>
    <lineage>
        <taxon>Bacteria</taxon>
        <taxon>Pseudomonadati</taxon>
        <taxon>Pseudomonadota</taxon>
        <taxon>Gammaproteobacteria</taxon>
        <taxon>Legionellales</taxon>
        <taxon>Legionellaceae</taxon>
        <taxon>Legionella</taxon>
    </lineage>
</organism>
<gene>
    <name evidence="4" type="ORF">NCTC12000_02164</name>
    <name evidence="3" type="ORF">O6C86_12435</name>
</gene>
<feature type="domain" description="DUF5624" evidence="2">
    <location>
        <begin position="131"/>
        <end position="260"/>
    </location>
</feature>
<evidence type="ECO:0000259" key="2">
    <source>
        <dbReference type="Pfam" id="PF18538"/>
    </source>
</evidence>
<dbReference type="RefSeq" id="WP_011946896.1">
    <property type="nucleotide sequence ID" value="NZ_CAXYJC010000003.1"/>
</dbReference>
<feature type="signal peptide" evidence="1">
    <location>
        <begin position="1"/>
        <end position="25"/>
    </location>
</feature>
<reference evidence="3" key="2">
    <citation type="submission" date="2022-12" db="EMBL/GenBank/DDBJ databases">
        <title>Comparative genomics of Legionella pneumophila isolates from the West Bank and Germany support molecular epidemiology of Legionnaires disease.</title>
        <authorList>
            <person name="Zayed A.R."/>
            <person name="Bitar D.M."/>
            <person name="Steinert M."/>
            <person name="Lueck C."/>
            <person name="Brettar I."/>
            <person name="Hoefle M.G."/>
            <person name="Bunk B."/>
        </authorList>
    </citation>
    <scope>NUCLEOTIDE SEQUENCE</scope>
    <source>
        <strain evidence="3">H23</strain>
    </source>
</reference>
<dbReference type="Proteomes" id="UP000254631">
    <property type="component" value="Unassembled WGS sequence"/>
</dbReference>
<evidence type="ECO:0000313" key="3">
    <source>
        <dbReference type="EMBL" id="MCZ4720015.1"/>
    </source>
</evidence>
<reference evidence="4 5" key="1">
    <citation type="submission" date="2018-06" db="EMBL/GenBank/DDBJ databases">
        <authorList>
            <consortium name="Pathogen Informatics"/>
            <person name="Doyle S."/>
        </authorList>
    </citation>
    <scope>NUCLEOTIDE SEQUENCE [LARGE SCALE GENOMIC DNA]</scope>
    <source>
        <strain evidence="4 5">NCTC12000</strain>
    </source>
</reference>
<evidence type="ECO:0000313" key="5">
    <source>
        <dbReference type="Proteomes" id="UP000254631"/>
    </source>
</evidence>
<accession>A0A378K5Y7</accession>